<name>A0A081PBT1_9SPHI</name>
<comment type="caution">
    <text evidence="2">The sequence shown here is derived from an EMBL/GenBank/DDBJ whole genome shotgun (WGS) entry which is preliminary data.</text>
</comment>
<accession>A0A081PBT1</accession>
<evidence type="ECO:0000313" key="2">
    <source>
        <dbReference type="EMBL" id="KEQ28154.1"/>
    </source>
</evidence>
<proteinExistence type="predicted"/>
<organism evidence="2 3">
    <name type="scientific">Pedobacter antarcticus 4BY</name>
    <dbReference type="NCBI Taxonomy" id="1358423"/>
    <lineage>
        <taxon>Bacteria</taxon>
        <taxon>Pseudomonadati</taxon>
        <taxon>Bacteroidota</taxon>
        <taxon>Sphingobacteriia</taxon>
        <taxon>Sphingobacteriales</taxon>
        <taxon>Sphingobacteriaceae</taxon>
        <taxon>Pedobacter</taxon>
    </lineage>
</organism>
<dbReference type="RefSeq" id="WP_234797493.1">
    <property type="nucleotide sequence ID" value="NZ_JNFF01000117.1"/>
</dbReference>
<dbReference type="AlphaFoldDB" id="A0A081PBT1"/>
<reference evidence="2 3" key="1">
    <citation type="journal article" date="1992" name="Int. J. Syst. Bacteriol.">
        <title>Sphingobacterium antarcticus sp. nov. a Psychrotrophic Bacterium from the Soils of Schirmacher Oasis, Antarctica.</title>
        <authorList>
            <person name="Shivaji S."/>
            <person name="Ray M.K."/>
            <person name="Rao N.S."/>
            <person name="Saiserr L."/>
            <person name="Jagannadham M.V."/>
            <person name="Kumar G.S."/>
            <person name="Reddy G."/>
            <person name="Bhargava P.M."/>
        </authorList>
    </citation>
    <scope>NUCLEOTIDE SEQUENCE [LARGE SCALE GENOMIC DNA]</scope>
    <source>
        <strain evidence="2 3">4BY</strain>
    </source>
</reference>
<dbReference type="CDD" id="cd00038">
    <property type="entry name" value="CAP_ED"/>
    <property type="match status" value="1"/>
</dbReference>
<dbReference type="SUPFAM" id="SSF51206">
    <property type="entry name" value="cAMP-binding domain-like"/>
    <property type="match status" value="1"/>
</dbReference>
<dbReference type="InterPro" id="IPR018490">
    <property type="entry name" value="cNMP-bd_dom_sf"/>
</dbReference>
<evidence type="ECO:0000313" key="3">
    <source>
        <dbReference type="Proteomes" id="UP000028007"/>
    </source>
</evidence>
<dbReference type="InterPro" id="IPR000595">
    <property type="entry name" value="cNMP-bd_dom"/>
</dbReference>
<evidence type="ECO:0000259" key="1">
    <source>
        <dbReference type="PROSITE" id="PS50042"/>
    </source>
</evidence>
<keyword evidence="3" id="KW-1185">Reference proteome</keyword>
<dbReference type="EMBL" id="JNFF01000117">
    <property type="protein sequence ID" value="KEQ28154.1"/>
    <property type="molecule type" value="Genomic_DNA"/>
</dbReference>
<dbReference type="eggNOG" id="COG0664">
    <property type="taxonomic scope" value="Bacteria"/>
</dbReference>
<dbReference type="Proteomes" id="UP000028007">
    <property type="component" value="Unassembled WGS sequence"/>
</dbReference>
<dbReference type="PROSITE" id="PS50042">
    <property type="entry name" value="CNMP_BINDING_3"/>
    <property type="match status" value="1"/>
</dbReference>
<gene>
    <name evidence="2" type="ORF">N180_00510</name>
</gene>
<sequence>MDTSKNRHIFFRTHISQIVQLTDEEFEQVLNCFTFRKYKKHQYITQQGEIGSHEHFVLKGIVKSSYTDPSGKEHILQLAMEEWWFSDINAFNNEQPATFNADCLEDTETYSISFENKEKLCAESKKMEYFFRKKYTSGNIALQKRVLALLSSSAGERYNQLLIQYPSLYKRVSKTIIAAYLGVSRETLSRLSSTG</sequence>
<dbReference type="Pfam" id="PF00027">
    <property type="entry name" value="cNMP_binding"/>
    <property type="match status" value="1"/>
</dbReference>
<dbReference type="InterPro" id="IPR014710">
    <property type="entry name" value="RmlC-like_jellyroll"/>
</dbReference>
<protein>
    <submittedName>
        <fullName evidence="2">Crp/Fnr family transcriptional regulator</fullName>
    </submittedName>
</protein>
<feature type="domain" description="Cyclic nucleotide-binding" evidence="1">
    <location>
        <begin position="17"/>
        <end position="120"/>
    </location>
</feature>
<dbReference type="Gene3D" id="2.60.120.10">
    <property type="entry name" value="Jelly Rolls"/>
    <property type="match status" value="1"/>
</dbReference>